<accession>A0A516PZC6</accession>
<sequence>MSAGPSSSSTPAISTEDDPVSKHQQTTTAADVLGPYLADQCVTVLTISAELQRAFDADRARELPAERIHQARVGCRRLRSTLRVFDDFFLAEQAESLSDELRWFGLRLGAVRDLDVLGERLTAAVDRMEDDLVLHQAAQELADQLLFRRRIALAALRDALHDERYAELLQQLEKWKDQPAWTARADKPATKIKKYVKRAGYRLDRRLRHAADAINADDPETDALIHSARKAAKRHRYAVEASASVFGSAADRTIARRKRLQDQLGDYQDSRLASILLRDLGGIPGRNGFTFGILYDQELQHRRHLRKKIAKRAPTS</sequence>
<dbReference type="Proteomes" id="UP000319263">
    <property type="component" value="Chromosome"/>
</dbReference>
<evidence type="ECO:0000256" key="1">
    <source>
        <dbReference type="SAM" id="MobiDB-lite"/>
    </source>
</evidence>
<evidence type="ECO:0000313" key="3">
    <source>
        <dbReference type="EMBL" id="QDP96526.1"/>
    </source>
</evidence>
<keyword evidence="4" id="KW-1185">Reference proteome</keyword>
<feature type="domain" description="CHAD" evidence="2">
    <location>
        <begin position="26"/>
        <end position="316"/>
    </location>
</feature>
<dbReference type="Gene3D" id="1.40.20.10">
    <property type="entry name" value="CHAD domain"/>
    <property type="match status" value="1"/>
</dbReference>
<organism evidence="3 4">
    <name type="scientific">Microlunatus elymi</name>
    <dbReference type="NCBI Taxonomy" id="2596828"/>
    <lineage>
        <taxon>Bacteria</taxon>
        <taxon>Bacillati</taxon>
        <taxon>Actinomycetota</taxon>
        <taxon>Actinomycetes</taxon>
        <taxon>Propionibacteriales</taxon>
        <taxon>Propionibacteriaceae</taxon>
        <taxon>Microlunatus</taxon>
    </lineage>
</organism>
<dbReference type="EMBL" id="CP041692">
    <property type="protein sequence ID" value="QDP96526.1"/>
    <property type="molecule type" value="Genomic_DNA"/>
</dbReference>
<dbReference type="AlphaFoldDB" id="A0A516PZC6"/>
<feature type="region of interest" description="Disordered" evidence="1">
    <location>
        <begin position="1"/>
        <end position="26"/>
    </location>
</feature>
<name>A0A516PZC6_9ACTN</name>
<dbReference type="PANTHER" id="PTHR39339">
    <property type="entry name" value="SLR1444 PROTEIN"/>
    <property type="match status" value="1"/>
</dbReference>
<dbReference type="OrthoDB" id="9777271at2"/>
<dbReference type="Pfam" id="PF05235">
    <property type="entry name" value="CHAD"/>
    <property type="match status" value="1"/>
</dbReference>
<reference evidence="3 4" key="1">
    <citation type="submission" date="2019-07" db="EMBL/GenBank/DDBJ databases">
        <title>Microlunatus dokdonensis sp. nov. isolated from the rhizospheric soil of the wild plant Elymus tsukushiensis.</title>
        <authorList>
            <person name="Ghim S.-Y."/>
            <person name="Hwang Y.-J."/>
            <person name="Son J.-S."/>
            <person name="Shin J.-H."/>
        </authorList>
    </citation>
    <scope>NUCLEOTIDE SEQUENCE [LARGE SCALE GENOMIC DNA]</scope>
    <source>
        <strain evidence="3 4">KUDC0627</strain>
    </source>
</reference>
<proteinExistence type="predicted"/>
<dbReference type="InterPro" id="IPR038186">
    <property type="entry name" value="CHAD_dom_sf"/>
</dbReference>
<dbReference type="KEGG" id="mik:FOE78_11985"/>
<dbReference type="SMART" id="SM00880">
    <property type="entry name" value="CHAD"/>
    <property type="match status" value="1"/>
</dbReference>
<feature type="compositionally biased region" description="Polar residues" evidence="1">
    <location>
        <begin position="1"/>
        <end position="13"/>
    </location>
</feature>
<dbReference type="PANTHER" id="PTHR39339:SF1">
    <property type="entry name" value="CHAD DOMAIN-CONTAINING PROTEIN"/>
    <property type="match status" value="1"/>
</dbReference>
<protein>
    <submittedName>
        <fullName evidence="3">CHAD domain-containing protein</fullName>
    </submittedName>
</protein>
<evidence type="ECO:0000259" key="2">
    <source>
        <dbReference type="PROSITE" id="PS51708"/>
    </source>
</evidence>
<dbReference type="InterPro" id="IPR007899">
    <property type="entry name" value="CHAD_dom"/>
</dbReference>
<evidence type="ECO:0000313" key="4">
    <source>
        <dbReference type="Proteomes" id="UP000319263"/>
    </source>
</evidence>
<gene>
    <name evidence="3" type="ORF">FOE78_11985</name>
</gene>
<dbReference type="PROSITE" id="PS51708">
    <property type="entry name" value="CHAD"/>
    <property type="match status" value="1"/>
</dbReference>